<accession>J3L315</accession>
<dbReference type="Gramene" id="OB01G36210.1">
    <property type="protein sequence ID" value="OB01G36210.1"/>
    <property type="gene ID" value="OB01G36210"/>
</dbReference>
<evidence type="ECO:0000256" key="3">
    <source>
        <dbReference type="ARBA" id="ARBA00022840"/>
    </source>
</evidence>
<organism evidence="5">
    <name type="scientific">Oryza brachyantha</name>
    <name type="common">malo sina</name>
    <dbReference type="NCBI Taxonomy" id="4533"/>
    <lineage>
        <taxon>Eukaryota</taxon>
        <taxon>Viridiplantae</taxon>
        <taxon>Streptophyta</taxon>
        <taxon>Embryophyta</taxon>
        <taxon>Tracheophyta</taxon>
        <taxon>Spermatophyta</taxon>
        <taxon>Magnoliopsida</taxon>
        <taxon>Liliopsida</taxon>
        <taxon>Poales</taxon>
        <taxon>Poaceae</taxon>
        <taxon>BOP clade</taxon>
        <taxon>Oryzoideae</taxon>
        <taxon>Oryzeae</taxon>
        <taxon>Oryzinae</taxon>
        <taxon>Oryza</taxon>
    </lineage>
</organism>
<dbReference type="eggNOG" id="KOG0101">
    <property type="taxonomic scope" value="Eukaryota"/>
</dbReference>
<reference evidence="5" key="2">
    <citation type="submission" date="2013-04" db="UniProtKB">
        <authorList>
            <consortium name="EnsemblPlants"/>
        </authorList>
    </citation>
    <scope>IDENTIFICATION</scope>
</reference>
<dbReference type="Proteomes" id="UP000006038">
    <property type="component" value="Chromosome 1"/>
</dbReference>
<evidence type="ECO:0000313" key="5">
    <source>
        <dbReference type="EnsemblPlants" id="OB01G36210.1"/>
    </source>
</evidence>
<evidence type="ECO:0000256" key="2">
    <source>
        <dbReference type="ARBA" id="ARBA00022741"/>
    </source>
</evidence>
<dbReference type="SUPFAM" id="SSF53067">
    <property type="entry name" value="Actin-like ATPase domain"/>
    <property type="match status" value="2"/>
</dbReference>
<dbReference type="CDD" id="cd24028">
    <property type="entry name" value="ASKHA_NBD_HSP70_HSPA1-like"/>
    <property type="match status" value="1"/>
</dbReference>
<dbReference type="Pfam" id="PF00012">
    <property type="entry name" value="HSP70"/>
    <property type="match status" value="1"/>
</dbReference>
<evidence type="ECO:0000313" key="6">
    <source>
        <dbReference type="Proteomes" id="UP000006038"/>
    </source>
</evidence>
<keyword evidence="2 4" id="KW-0547">Nucleotide-binding</keyword>
<sequence length="612" mass="66195">MAETGEQHGPVLIGIDLGTACSGVAVRQNGRAEVVTNGHGGRATPSYVAFTDTEGLVVGDAAKSQASRNPTNTVFGESVVHSCRLLNVLIDPDLRLLRLYSDKAGLKLWPFKVVAGRGDKPMVAANYKGKQKLLAAEEVASMLLSKMKAEAEAYLGCPVKNAVITVPASFDVVQRRATKDACAIAGLDVLGVIHEPTAAAVAYGLHESANDKNVLVFDLGGSHASVSLLAVASGKIAVMATAGDPCLGGEDFNGRMVEHFIAKFKAGHRKDVSRNARAMVRLRAACEQAKRTLSSASWAAIELECFHEGTDFYSTITRDQFEDLNLDLFCKCMEPIKKCLMDAKMDRRSVDDIVLVGGSTRIPRVRRLIQDLFDGKELRKDINPDEAAARGAATIASRGGGDSLLDLFLPDATPRSIGVEEAGGAMAVVIPENTAIPVRETKRTISVQPHHKKGVVVSVFEGEKPRARDNTLFCELELPGAHRGAKPGAKLPVSVCFSVDADGVLTVSASDKVNGHKKQMRFMEQSQLRKKEIERMAKEAKYMAEDEGNKERIKAKNSLEEFLYKKRRAIEDEKRKVDDALCAVEEMIQKVPGDQVSSAGELSDALKKLMIE</sequence>
<comment type="similarity">
    <text evidence="1 4">Belongs to the heat shock protein 70 family.</text>
</comment>
<dbReference type="Gene3D" id="3.30.30.30">
    <property type="match status" value="1"/>
</dbReference>
<dbReference type="PANTHER" id="PTHR19375">
    <property type="entry name" value="HEAT SHOCK PROTEIN 70KDA"/>
    <property type="match status" value="1"/>
</dbReference>
<dbReference type="InterPro" id="IPR029047">
    <property type="entry name" value="HSP70_peptide-bd_sf"/>
</dbReference>
<keyword evidence="6" id="KW-1185">Reference proteome</keyword>
<dbReference type="PRINTS" id="PR00301">
    <property type="entry name" value="HEATSHOCK70"/>
</dbReference>
<proteinExistence type="inferred from homology"/>
<dbReference type="AlphaFoldDB" id="J3L315"/>
<keyword evidence="3 4" id="KW-0067">ATP-binding</keyword>
<name>J3L315_ORYBR</name>
<dbReference type="SUPFAM" id="SSF100920">
    <property type="entry name" value="Heat shock protein 70kD (HSP70), peptide-binding domain"/>
    <property type="match status" value="1"/>
</dbReference>
<dbReference type="InterPro" id="IPR018181">
    <property type="entry name" value="Heat_shock_70_CS"/>
</dbReference>
<protein>
    <submittedName>
        <fullName evidence="5">Uncharacterized protein</fullName>
    </submittedName>
</protein>
<dbReference type="FunFam" id="3.90.640.10:FF:000134">
    <property type="entry name" value="Heat shock cognate 71 kDa protein"/>
    <property type="match status" value="1"/>
</dbReference>
<dbReference type="STRING" id="4533.J3L315"/>
<dbReference type="GO" id="GO:0005524">
    <property type="term" value="F:ATP binding"/>
    <property type="evidence" value="ECO:0007669"/>
    <property type="project" value="UniProtKB-KW"/>
</dbReference>
<evidence type="ECO:0000256" key="4">
    <source>
        <dbReference type="RuleBase" id="RU003322"/>
    </source>
</evidence>
<dbReference type="GO" id="GO:0140662">
    <property type="term" value="F:ATP-dependent protein folding chaperone"/>
    <property type="evidence" value="ECO:0007669"/>
    <property type="project" value="InterPro"/>
</dbReference>
<evidence type="ECO:0000256" key="1">
    <source>
        <dbReference type="ARBA" id="ARBA00007381"/>
    </source>
</evidence>
<dbReference type="EnsemblPlants" id="OB01G36210.1">
    <property type="protein sequence ID" value="OB01G36210.1"/>
    <property type="gene ID" value="OB01G36210"/>
</dbReference>
<dbReference type="InterPro" id="IPR043129">
    <property type="entry name" value="ATPase_NBD"/>
</dbReference>
<dbReference type="HOGENOM" id="CLU_005965_2_1_1"/>
<dbReference type="Gene3D" id="3.90.640.10">
    <property type="entry name" value="Actin, Chain A, domain 4"/>
    <property type="match status" value="1"/>
</dbReference>
<dbReference type="InterPro" id="IPR013126">
    <property type="entry name" value="Hsp_70_fam"/>
</dbReference>
<dbReference type="PROSITE" id="PS01036">
    <property type="entry name" value="HSP70_3"/>
    <property type="match status" value="1"/>
</dbReference>
<dbReference type="Gene3D" id="2.60.34.10">
    <property type="entry name" value="Substrate Binding Domain Of DNAk, Chain A, domain 1"/>
    <property type="match status" value="1"/>
</dbReference>
<reference evidence="5" key="1">
    <citation type="journal article" date="2013" name="Nat. Commun.">
        <title>Whole-genome sequencing of Oryza brachyantha reveals mechanisms underlying Oryza genome evolution.</title>
        <authorList>
            <person name="Chen J."/>
            <person name="Huang Q."/>
            <person name="Gao D."/>
            <person name="Wang J."/>
            <person name="Lang Y."/>
            <person name="Liu T."/>
            <person name="Li B."/>
            <person name="Bai Z."/>
            <person name="Luis Goicoechea J."/>
            <person name="Liang C."/>
            <person name="Chen C."/>
            <person name="Zhang W."/>
            <person name="Sun S."/>
            <person name="Liao Y."/>
            <person name="Zhang X."/>
            <person name="Yang L."/>
            <person name="Song C."/>
            <person name="Wang M."/>
            <person name="Shi J."/>
            <person name="Liu G."/>
            <person name="Liu J."/>
            <person name="Zhou H."/>
            <person name="Zhou W."/>
            <person name="Yu Q."/>
            <person name="An N."/>
            <person name="Chen Y."/>
            <person name="Cai Q."/>
            <person name="Wang B."/>
            <person name="Liu B."/>
            <person name="Min J."/>
            <person name="Huang Y."/>
            <person name="Wu H."/>
            <person name="Li Z."/>
            <person name="Zhang Y."/>
            <person name="Yin Y."/>
            <person name="Song W."/>
            <person name="Jiang J."/>
            <person name="Jackson S.A."/>
            <person name="Wing R.A."/>
            <person name="Wang J."/>
            <person name="Chen M."/>
        </authorList>
    </citation>
    <scope>NUCLEOTIDE SEQUENCE [LARGE SCALE GENOMIC DNA]</scope>
    <source>
        <strain evidence="5">cv. IRGC 101232</strain>
    </source>
</reference>
<dbReference type="OMA" id="EHFVAQF"/>
<dbReference type="Gene3D" id="3.30.420.40">
    <property type="match status" value="2"/>
</dbReference>